<sequence>MKTLVVIGTRPEAIKMAPLARVLSRDKALSCRVAVTGQHPDLVPPILDFFEVPVHHNMSLARSRQGLAHLHAGILDQMEAMIEQDRPDLVLVHGDTTSALAAAEAAFYSGVPVGHVEAGLRSHNLRSPWPEEMNRIAIDQLADLMFAPTEQARTNLLNEGRTDDTITVTGNTVVDALLWVCHKLDSDAALTARIVATLPRLPDDRRIILVTTHRRENFGPPLARISQALHTLANRPDVCIVFPLHPNPEVGMRMKAFLASHPFIILTHPLDYLPFVLLMRRAAVILTDSGGIQEEAPSVGTPVLVLRDLTERPEALDSGAIRLVGTRTESIVEATSEILDASSPTAPQPAGNNPFGDGKACERICQTIKNWKSPGKKRKAPA</sequence>
<evidence type="ECO:0000256" key="1">
    <source>
        <dbReference type="ARBA" id="ARBA00023235"/>
    </source>
</evidence>
<organism evidence="6 7">
    <name type="scientific">Haematospirillum jordaniae</name>
    <dbReference type="NCBI Taxonomy" id="1549855"/>
    <lineage>
        <taxon>Bacteria</taxon>
        <taxon>Pseudomonadati</taxon>
        <taxon>Pseudomonadota</taxon>
        <taxon>Alphaproteobacteria</taxon>
        <taxon>Rhodospirillales</taxon>
        <taxon>Novispirillaceae</taxon>
        <taxon>Haematospirillum</taxon>
    </lineage>
</organism>
<dbReference type="EC" id="5.1.3.14" evidence="4"/>
<dbReference type="Pfam" id="PF02350">
    <property type="entry name" value="Epimerase_2"/>
    <property type="match status" value="1"/>
</dbReference>
<dbReference type="GO" id="GO:0008761">
    <property type="term" value="F:UDP-N-acetylglucosamine 2-epimerase activity"/>
    <property type="evidence" value="ECO:0007669"/>
    <property type="project" value="UniProtKB-EC"/>
</dbReference>
<accession>A0A145VSC1</accession>
<dbReference type="PANTHER" id="PTHR43174">
    <property type="entry name" value="UDP-N-ACETYLGLUCOSAMINE 2-EPIMERASE"/>
    <property type="match status" value="1"/>
</dbReference>
<keyword evidence="6" id="KW-0614">Plasmid</keyword>
<dbReference type="PANTHER" id="PTHR43174:SF2">
    <property type="entry name" value="UDP-N-ACETYLGLUCOSAMINE 2-EPIMERASE"/>
    <property type="match status" value="1"/>
</dbReference>
<reference evidence="6 7" key="1">
    <citation type="submission" date="2016-02" db="EMBL/GenBank/DDBJ databases">
        <title>Complete Genome of H5569, the type strain of the newly described species Haematospirillium jordaniae.</title>
        <authorList>
            <person name="Nicholson A.C."/>
            <person name="Humrighouse B.W."/>
            <person name="Loparov V."/>
            <person name="McQuiston J.R."/>
        </authorList>
    </citation>
    <scope>NUCLEOTIDE SEQUENCE [LARGE SCALE GENOMIC DNA]</scope>
    <source>
        <strain evidence="6 7">H5569</strain>
        <plasmid evidence="7">Plasmid unnamed 2</plasmid>
    </source>
</reference>
<keyword evidence="7" id="KW-1185">Reference proteome</keyword>
<dbReference type="InterPro" id="IPR003331">
    <property type="entry name" value="UDP_GlcNAc_Epimerase_2_dom"/>
</dbReference>
<evidence type="ECO:0000256" key="3">
    <source>
        <dbReference type="ARBA" id="ARBA00038209"/>
    </source>
</evidence>
<dbReference type="KEGG" id="hjo:AY555_11250"/>
<evidence type="ECO:0000256" key="2">
    <source>
        <dbReference type="ARBA" id="ARBA00036080"/>
    </source>
</evidence>
<evidence type="ECO:0000256" key="4">
    <source>
        <dbReference type="ARBA" id="ARBA00038858"/>
    </source>
</evidence>
<evidence type="ECO:0000256" key="5">
    <source>
        <dbReference type="RuleBase" id="RU003513"/>
    </source>
</evidence>
<dbReference type="InterPro" id="IPR029767">
    <property type="entry name" value="WecB-like"/>
</dbReference>
<evidence type="ECO:0000313" key="7">
    <source>
        <dbReference type="Proteomes" id="UP000076066"/>
    </source>
</evidence>
<dbReference type="NCBIfam" id="TIGR00236">
    <property type="entry name" value="wecB"/>
    <property type="match status" value="1"/>
</dbReference>
<proteinExistence type="inferred from homology"/>
<dbReference type="CDD" id="cd03786">
    <property type="entry name" value="GTB_UDP-GlcNAc_2-Epimerase"/>
    <property type="match status" value="1"/>
</dbReference>
<dbReference type="GeneID" id="53317720"/>
<keyword evidence="1 5" id="KW-0413">Isomerase</keyword>
<dbReference type="EMBL" id="CP014527">
    <property type="protein sequence ID" value="AMW35928.1"/>
    <property type="molecule type" value="Genomic_DNA"/>
</dbReference>
<evidence type="ECO:0000313" key="6">
    <source>
        <dbReference type="EMBL" id="AMW35928.1"/>
    </source>
</evidence>
<protein>
    <recommendedName>
        <fullName evidence="4">UDP-N-acetylglucosamine 2-epimerase (non-hydrolyzing)</fullName>
        <ecNumber evidence="4">5.1.3.14</ecNumber>
    </recommendedName>
</protein>
<gene>
    <name evidence="6" type="ORF">AY555_11250</name>
</gene>
<dbReference type="AlphaFoldDB" id="A0A145VSC1"/>
<dbReference type="SUPFAM" id="SSF53756">
    <property type="entry name" value="UDP-Glycosyltransferase/glycogen phosphorylase"/>
    <property type="match status" value="1"/>
</dbReference>
<dbReference type="Proteomes" id="UP000076066">
    <property type="component" value="Plasmid unnamed 2"/>
</dbReference>
<comment type="similarity">
    <text evidence="3 5">Belongs to the UDP-N-acetylglucosamine 2-epimerase family.</text>
</comment>
<dbReference type="Gene3D" id="3.40.50.2000">
    <property type="entry name" value="Glycogen Phosphorylase B"/>
    <property type="match status" value="2"/>
</dbReference>
<name>A0A145VSC1_9PROT</name>
<dbReference type="OrthoDB" id="9803238at2"/>
<dbReference type="RefSeq" id="WP_066137345.1">
    <property type="nucleotide sequence ID" value="NZ_CP014527.1"/>
</dbReference>
<comment type="catalytic activity">
    <reaction evidence="2">
        <text>UDP-N-acetyl-alpha-D-glucosamine = UDP-N-acetyl-alpha-D-mannosamine</text>
        <dbReference type="Rhea" id="RHEA:17213"/>
        <dbReference type="ChEBI" id="CHEBI:57705"/>
        <dbReference type="ChEBI" id="CHEBI:68623"/>
        <dbReference type="EC" id="5.1.3.14"/>
    </reaction>
</comment>
<geneLocation type="plasmid" evidence="6 7">
    <name>unnamed 2</name>
</geneLocation>